<dbReference type="SUPFAM" id="SSF52413">
    <property type="entry name" value="UDP-glucose/GDP-mannose dehydrogenase C-terminal domain"/>
    <property type="match status" value="1"/>
</dbReference>
<feature type="domain" description="UDP-glucose/GDP-mannose dehydrogenase C-terminal" evidence="4">
    <location>
        <begin position="321"/>
        <end position="407"/>
    </location>
</feature>
<dbReference type="Pfam" id="PF03721">
    <property type="entry name" value="UDPG_MGDP_dh_N"/>
    <property type="match status" value="1"/>
</dbReference>
<dbReference type="InterPro" id="IPR014026">
    <property type="entry name" value="UDP-Glc/GDP-Man_DH_dimer"/>
</dbReference>
<evidence type="ECO:0000256" key="2">
    <source>
        <dbReference type="ARBA" id="ARBA00023027"/>
    </source>
</evidence>
<dbReference type="InterPro" id="IPR036291">
    <property type="entry name" value="NAD(P)-bd_dom_sf"/>
</dbReference>
<dbReference type="InterPro" id="IPR017476">
    <property type="entry name" value="UDP-Glc/GDP-Man"/>
</dbReference>
<keyword evidence="2" id="KW-0520">NAD</keyword>
<dbReference type="GO" id="GO:0051287">
    <property type="term" value="F:NAD binding"/>
    <property type="evidence" value="ECO:0007669"/>
    <property type="project" value="InterPro"/>
</dbReference>
<dbReference type="SUPFAM" id="SSF51735">
    <property type="entry name" value="NAD(P)-binding Rossmann-fold domains"/>
    <property type="match status" value="1"/>
</dbReference>
<dbReference type="InterPro" id="IPR036220">
    <property type="entry name" value="UDP-Glc/GDP-Man_DH_C_sf"/>
</dbReference>
<comment type="similarity">
    <text evidence="3">Belongs to the UDP-glucose/GDP-mannose dehydrogenase family.</text>
</comment>
<dbReference type="Proteomes" id="UP000256269">
    <property type="component" value="Unassembled WGS sequence"/>
</dbReference>
<accession>A0A3E0GYU0</accession>
<dbReference type="PIRSF" id="PIRSF000124">
    <property type="entry name" value="UDPglc_GDPman_dh"/>
    <property type="match status" value="1"/>
</dbReference>
<dbReference type="InterPro" id="IPR001732">
    <property type="entry name" value="UDP-Glc/GDP-Man_DH_N"/>
</dbReference>
<dbReference type="Pfam" id="PF00984">
    <property type="entry name" value="UDPG_MGDP_dh"/>
    <property type="match status" value="1"/>
</dbReference>
<protein>
    <submittedName>
        <fullName evidence="5">UDP-N-acetyl-D-glucosamine dehydrogenase</fullName>
    </submittedName>
</protein>
<dbReference type="GO" id="GO:0016628">
    <property type="term" value="F:oxidoreductase activity, acting on the CH-CH group of donors, NAD or NADP as acceptor"/>
    <property type="evidence" value="ECO:0007669"/>
    <property type="project" value="InterPro"/>
</dbReference>
<dbReference type="PANTHER" id="PTHR43491:SF1">
    <property type="entry name" value="UDP-N-ACETYL-D-MANNOSAMINE DEHYDROGENASE"/>
    <property type="match status" value="1"/>
</dbReference>
<dbReference type="Pfam" id="PF03720">
    <property type="entry name" value="UDPG_MGDP_dh_C"/>
    <property type="match status" value="1"/>
</dbReference>
<dbReference type="GO" id="GO:0000271">
    <property type="term" value="P:polysaccharide biosynthetic process"/>
    <property type="evidence" value="ECO:0007669"/>
    <property type="project" value="InterPro"/>
</dbReference>
<name>A0A3E0GYU0_9PSEU</name>
<evidence type="ECO:0000259" key="4">
    <source>
        <dbReference type="SMART" id="SM00984"/>
    </source>
</evidence>
<dbReference type="Gene3D" id="3.40.50.720">
    <property type="entry name" value="NAD(P)-binding Rossmann-like Domain"/>
    <property type="match status" value="2"/>
</dbReference>
<proteinExistence type="inferred from homology"/>
<evidence type="ECO:0000313" key="5">
    <source>
        <dbReference type="EMBL" id="REH35289.1"/>
    </source>
</evidence>
<keyword evidence="1" id="KW-0560">Oxidoreductase</keyword>
<evidence type="ECO:0000313" key="6">
    <source>
        <dbReference type="Proteomes" id="UP000256269"/>
    </source>
</evidence>
<dbReference type="AlphaFoldDB" id="A0A3E0GYU0"/>
<dbReference type="GO" id="GO:0016616">
    <property type="term" value="F:oxidoreductase activity, acting on the CH-OH group of donors, NAD or NADP as acceptor"/>
    <property type="evidence" value="ECO:0007669"/>
    <property type="project" value="InterPro"/>
</dbReference>
<organism evidence="5 6">
    <name type="scientific">Kutzneria buriramensis</name>
    <dbReference type="NCBI Taxonomy" id="1045776"/>
    <lineage>
        <taxon>Bacteria</taxon>
        <taxon>Bacillati</taxon>
        <taxon>Actinomycetota</taxon>
        <taxon>Actinomycetes</taxon>
        <taxon>Pseudonocardiales</taxon>
        <taxon>Pseudonocardiaceae</taxon>
        <taxon>Kutzneria</taxon>
    </lineage>
</organism>
<dbReference type="SUPFAM" id="SSF48179">
    <property type="entry name" value="6-phosphogluconate dehydrogenase C-terminal domain-like"/>
    <property type="match status" value="1"/>
</dbReference>
<dbReference type="RefSeq" id="WP_170218042.1">
    <property type="nucleotide sequence ID" value="NZ_CP144375.1"/>
</dbReference>
<dbReference type="PANTHER" id="PTHR43491">
    <property type="entry name" value="UDP-N-ACETYL-D-MANNOSAMINE DEHYDROGENASE"/>
    <property type="match status" value="1"/>
</dbReference>
<dbReference type="PIRSF" id="PIRSF500136">
    <property type="entry name" value="UDP_ManNAc_DH"/>
    <property type="match status" value="1"/>
</dbReference>
<evidence type="ECO:0000256" key="1">
    <source>
        <dbReference type="ARBA" id="ARBA00023002"/>
    </source>
</evidence>
<gene>
    <name evidence="5" type="ORF">BCF44_118149</name>
</gene>
<evidence type="ECO:0000256" key="3">
    <source>
        <dbReference type="PIRNR" id="PIRNR000124"/>
    </source>
</evidence>
<dbReference type="InterPro" id="IPR014027">
    <property type="entry name" value="UDP-Glc/GDP-Man_DH_C"/>
</dbReference>
<dbReference type="EMBL" id="QUNO01000018">
    <property type="protein sequence ID" value="REH35289.1"/>
    <property type="molecule type" value="Genomic_DNA"/>
</dbReference>
<sequence length="424" mass="44594">MKALAVTITGLGFTGLPMAIDAVRAGCHVVAVDSSPERVAAIAGGAVADELTTVSDRDLRAMLATGRLHVQTSAHEVPAADVHVLCVPTPPGSHEGVDLAPLRRATRGVAASLRVGDLVVVQSTCPPGVVDDVVATELAEGSGLRVGRDVHLAHSPVRIDPGIASSTLRSIPRIVGGATPRCTKLAARFLRRLTDRVVTVSSIRTAELVKVFENTFRLVNVSLVNELAALCHASGVAVEEVLDAAASKPFGFLRHAPSAGAGGDCVPVCAGFFASAARRCGVAARVVEAAIVRNNAMPSQTVRRLEELVHGVRPLRDCRVLVVGVTYKPDVPNVRQSAAVKVLELLHHQAEVGYHDPYVHRLVLRDGTALHSETLRPGVADLVVILTRHQAVDTALLMRCQAPIVDCTTGLPHFVQNDATAIAC</sequence>
<reference evidence="5 6" key="1">
    <citation type="submission" date="2018-08" db="EMBL/GenBank/DDBJ databases">
        <title>Genomic Encyclopedia of Archaeal and Bacterial Type Strains, Phase II (KMG-II): from individual species to whole genera.</title>
        <authorList>
            <person name="Goeker M."/>
        </authorList>
    </citation>
    <scope>NUCLEOTIDE SEQUENCE [LARGE SCALE GENOMIC DNA]</scope>
    <source>
        <strain evidence="5 6">DSM 45791</strain>
    </source>
</reference>
<keyword evidence="6" id="KW-1185">Reference proteome</keyword>
<dbReference type="NCBIfam" id="TIGR03026">
    <property type="entry name" value="NDP-sugDHase"/>
    <property type="match status" value="1"/>
</dbReference>
<dbReference type="InterPro" id="IPR008927">
    <property type="entry name" value="6-PGluconate_DH-like_C_sf"/>
</dbReference>
<dbReference type="InterPro" id="IPR028359">
    <property type="entry name" value="UDP_ManNAc/GlcNAc_DH"/>
</dbReference>
<comment type="caution">
    <text evidence="5">The sequence shown here is derived from an EMBL/GenBank/DDBJ whole genome shotgun (WGS) entry which is preliminary data.</text>
</comment>
<dbReference type="SMART" id="SM00984">
    <property type="entry name" value="UDPG_MGDP_dh_C"/>
    <property type="match status" value="1"/>
</dbReference>